<protein>
    <recommendedName>
        <fullName evidence="3">DUF2769 domain-containing protein</fullName>
    </recommendedName>
</protein>
<proteinExistence type="predicted"/>
<name>A0A8J7WAJ8_9EURY</name>
<dbReference type="AlphaFoldDB" id="A0A8J7WAJ8"/>
<dbReference type="EMBL" id="JWHL01000011">
    <property type="protein sequence ID" value="MBR1369335.1"/>
    <property type="molecule type" value="Genomic_DNA"/>
</dbReference>
<evidence type="ECO:0000313" key="2">
    <source>
        <dbReference type="Proteomes" id="UP000730161"/>
    </source>
</evidence>
<dbReference type="Pfam" id="PF10967">
    <property type="entry name" value="DUF2769"/>
    <property type="match status" value="1"/>
</dbReference>
<organism evidence="1 2">
    <name type="scientific">Methanocalculus chunghsingensis</name>
    <dbReference type="NCBI Taxonomy" id="156457"/>
    <lineage>
        <taxon>Archaea</taxon>
        <taxon>Methanobacteriati</taxon>
        <taxon>Methanobacteriota</taxon>
        <taxon>Stenosarchaea group</taxon>
        <taxon>Methanomicrobia</taxon>
        <taxon>Methanomicrobiales</taxon>
        <taxon>Methanocalculaceae</taxon>
        <taxon>Methanocalculus</taxon>
    </lineage>
</organism>
<dbReference type="InterPro" id="IPR020075">
    <property type="entry name" value="Uncharacterised_AF2234"/>
</dbReference>
<accession>A0A8J7WAJ8</accession>
<evidence type="ECO:0008006" key="3">
    <source>
        <dbReference type="Google" id="ProtNLM"/>
    </source>
</evidence>
<evidence type="ECO:0000313" key="1">
    <source>
        <dbReference type="EMBL" id="MBR1369335.1"/>
    </source>
</evidence>
<keyword evidence="2" id="KW-1185">Reference proteome</keyword>
<comment type="caution">
    <text evidence="1">The sequence shown here is derived from an EMBL/GenBank/DDBJ whole genome shotgun (WGS) entry which is preliminary data.</text>
</comment>
<sequence>MLSTAERAGVILTRKEHCHCPSCPTYRECAERAGDRAFCTIGESRDDCIIDEEKGCICTRCPVYLDVGFQKTFFCTRGTEQQQRILSVLEMRDMVY</sequence>
<dbReference type="Proteomes" id="UP000730161">
    <property type="component" value="Unassembled WGS sequence"/>
</dbReference>
<gene>
    <name evidence="1" type="ORF">RJ53_07445</name>
</gene>
<reference evidence="1" key="1">
    <citation type="submission" date="2014-12" db="EMBL/GenBank/DDBJ databases">
        <authorList>
            <person name="Huang H.-H."/>
            <person name="Chen S.-C."/>
            <person name="Lai M.-C."/>
        </authorList>
    </citation>
    <scope>NUCLEOTIDE SEQUENCE</scope>
    <source>
        <strain evidence="1">K1F9705b</strain>
    </source>
</reference>